<feature type="region of interest" description="Disordered" evidence="2">
    <location>
        <begin position="355"/>
        <end position="538"/>
    </location>
</feature>
<organism evidence="4 5">
    <name type="scientific">Salix purpurea</name>
    <name type="common">Purple osier willow</name>
    <dbReference type="NCBI Taxonomy" id="77065"/>
    <lineage>
        <taxon>Eukaryota</taxon>
        <taxon>Viridiplantae</taxon>
        <taxon>Streptophyta</taxon>
        <taxon>Embryophyta</taxon>
        <taxon>Tracheophyta</taxon>
        <taxon>Spermatophyta</taxon>
        <taxon>Magnoliopsida</taxon>
        <taxon>eudicotyledons</taxon>
        <taxon>Gunneridae</taxon>
        <taxon>Pentapetalae</taxon>
        <taxon>rosids</taxon>
        <taxon>fabids</taxon>
        <taxon>Malpighiales</taxon>
        <taxon>Salicaceae</taxon>
        <taxon>Saliceae</taxon>
        <taxon>Salix</taxon>
    </lineage>
</organism>
<evidence type="ECO:0000313" key="4">
    <source>
        <dbReference type="EMBL" id="KAJ6765718.1"/>
    </source>
</evidence>
<dbReference type="Pfam" id="PF00098">
    <property type="entry name" value="zf-CCHC"/>
    <property type="match status" value="2"/>
</dbReference>
<protein>
    <submittedName>
        <fullName evidence="4">ZINC KNUCKLE (CCHC-TYPE) FAMILY PROTEIN</fullName>
    </submittedName>
</protein>
<dbReference type="SMART" id="SM00343">
    <property type="entry name" value="ZnF_C2HC"/>
    <property type="match status" value="7"/>
</dbReference>
<feature type="compositionally biased region" description="Low complexity" evidence="2">
    <location>
        <begin position="81"/>
        <end position="98"/>
    </location>
</feature>
<comment type="caution">
    <text evidence="4">The sequence shown here is derived from an EMBL/GenBank/DDBJ whole genome shotgun (WGS) entry which is preliminary data.</text>
</comment>
<feature type="compositionally biased region" description="Basic residues" evidence="2">
    <location>
        <begin position="449"/>
        <end position="458"/>
    </location>
</feature>
<keyword evidence="1" id="KW-0863">Zinc-finger</keyword>
<dbReference type="PROSITE" id="PS50158">
    <property type="entry name" value="ZF_CCHC"/>
    <property type="match status" value="3"/>
</dbReference>
<dbReference type="EMBL" id="JAPFFK010000004">
    <property type="protein sequence ID" value="KAJ6765718.1"/>
    <property type="molecule type" value="Genomic_DNA"/>
</dbReference>
<reference evidence="4" key="1">
    <citation type="submission" date="2022-11" db="EMBL/GenBank/DDBJ databases">
        <authorList>
            <person name="Hyden B.L."/>
            <person name="Feng K."/>
            <person name="Yates T."/>
            <person name="Jawdy S."/>
            <person name="Smart L.B."/>
            <person name="Muchero W."/>
        </authorList>
    </citation>
    <scope>NUCLEOTIDE SEQUENCE</scope>
    <source>
        <tissue evidence="4">Shoot tip</tissue>
    </source>
</reference>
<dbReference type="PANTHER" id="PTHR46978:SF1">
    <property type="entry name" value="ZINC KNUCKLE (CCHC-TYPE) FAMILY PROTEIN"/>
    <property type="match status" value="1"/>
</dbReference>
<keyword evidence="1" id="KW-0862">Zinc</keyword>
<dbReference type="InterPro" id="IPR036875">
    <property type="entry name" value="Znf_CCHC_sf"/>
</dbReference>
<dbReference type="InterPro" id="IPR001878">
    <property type="entry name" value="Znf_CCHC"/>
</dbReference>
<name>A0A9Q1AC36_SALPP</name>
<feature type="region of interest" description="Disordered" evidence="2">
    <location>
        <begin position="18"/>
        <end position="38"/>
    </location>
</feature>
<feature type="compositionally biased region" description="Low complexity" evidence="2">
    <location>
        <begin position="521"/>
        <end position="537"/>
    </location>
</feature>
<evidence type="ECO:0000256" key="2">
    <source>
        <dbReference type="SAM" id="MobiDB-lite"/>
    </source>
</evidence>
<dbReference type="PANTHER" id="PTHR46978">
    <property type="entry name" value="ZINC KNUCKLE (CCHC-TYPE) FAMILY PROTEIN"/>
    <property type="match status" value="1"/>
</dbReference>
<dbReference type="SUPFAM" id="SSF57756">
    <property type="entry name" value="Retrovirus zinc finger-like domains"/>
    <property type="match status" value="3"/>
</dbReference>
<feature type="domain" description="CCHC-type" evidence="3">
    <location>
        <begin position="337"/>
        <end position="352"/>
    </location>
</feature>
<feature type="domain" description="CCHC-type" evidence="3">
    <location>
        <begin position="308"/>
        <end position="321"/>
    </location>
</feature>
<dbReference type="GO" id="GO:0003676">
    <property type="term" value="F:nucleic acid binding"/>
    <property type="evidence" value="ECO:0007669"/>
    <property type="project" value="InterPro"/>
</dbReference>
<dbReference type="GO" id="GO:0008270">
    <property type="term" value="F:zinc ion binding"/>
    <property type="evidence" value="ECO:0007669"/>
    <property type="project" value="UniProtKB-KW"/>
</dbReference>
<keyword evidence="5" id="KW-1185">Reference proteome</keyword>
<accession>A0A9Q1AC36</accession>
<evidence type="ECO:0000256" key="1">
    <source>
        <dbReference type="PROSITE-ProRule" id="PRU00047"/>
    </source>
</evidence>
<feature type="domain" description="CCHC-type" evidence="3">
    <location>
        <begin position="188"/>
        <end position="202"/>
    </location>
</feature>
<sequence>MEKKEKQKTKIEVIEEEEKQSEKFVVEVSSDDEEANEDLSSKIIEKSLLMKAEKLTAYGKGLIVLDDDEDDGDGSGGGDTGEVAVVSASSMEAEAAGAGPSGGKRRKKKVVDAKEERKVGTAEEAETVKNSETIEKAGTSEKVDAVEAAELVESGGANADKESVNAVLQKLLRGPRYFDPPDSGWSTCYNCGEEGHMAVNCPTPLKKIKPCFVCGSLEHGAKQCSKGRDCFICKKSCHIAKNCPDKYNITPQSSKICLKCGGSGHEMFSCKKDYSPGDLKEIQCYICKSFGHLCCVTSGVDYLGQVSCYRCGELGHTGMECGRLNEEATMTESPSLCYRCGEVGHFARECTRSAKGGKRSRELSTPTLKAHRENNKSLGIKSAPHDLGKARKKRKTKSKEKGNDVTLQKSKHKGHQIAEDRGNLSKSTPKKSKHRGGWITEDPGDKFKSTPKKSKHRGGWITEDPGDILKSTPTKSKHQGGWISEPGDVSQSKYKKNHFKSPSTPYKGHKISPMTSGHHMSGSQTSNNNNWSQSGTSAFEVPATPYQHRYSASRFGNPGGAFINSGHAHSHFSHGYNSGQAYSNSGNAYHNSGHAYRNSGHPHSHSVHGYNSDHAYINSQHAYSISGHEHSDPRYSYNNSGHVYMNSEPGHRNHGHSNHGHAYGNSDYAFGSPGSAGMRRKNGWW</sequence>
<feature type="compositionally biased region" description="Basic and acidic residues" evidence="2">
    <location>
        <begin position="110"/>
        <end position="140"/>
    </location>
</feature>
<evidence type="ECO:0000259" key="3">
    <source>
        <dbReference type="PROSITE" id="PS50158"/>
    </source>
</evidence>
<dbReference type="OrthoDB" id="427960at2759"/>
<evidence type="ECO:0000313" key="5">
    <source>
        <dbReference type="Proteomes" id="UP001151532"/>
    </source>
</evidence>
<reference evidence="4" key="2">
    <citation type="journal article" date="2023" name="Int. J. Mol. Sci.">
        <title>De Novo Assembly and Annotation of 11 Diverse Shrub Willow (Salix) Genomes Reveals Novel Gene Organization in Sex-Linked Regions.</title>
        <authorList>
            <person name="Hyden B."/>
            <person name="Feng K."/>
            <person name="Yates T.B."/>
            <person name="Jawdy S."/>
            <person name="Cereghino C."/>
            <person name="Smart L.B."/>
            <person name="Muchero W."/>
        </authorList>
    </citation>
    <scope>NUCLEOTIDE SEQUENCE</scope>
    <source>
        <tissue evidence="4">Shoot tip</tissue>
    </source>
</reference>
<dbReference type="Gene3D" id="4.10.60.10">
    <property type="entry name" value="Zinc finger, CCHC-type"/>
    <property type="match status" value="3"/>
</dbReference>
<feature type="region of interest" description="Disordered" evidence="2">
    <location>
        <begin position="65"/>
        <end position="140"/>
    </location>
</feature>
<gene>
    <name evidence="4" type="ORF">OIU79_021825</name>
</gene>
<proteinExistence type="predicted"/>
<dbReference type="AlphaFoldDB" id="A0A9Q1AC36"/>
<dbReference type="Proteomes" id="UP001151532">
    <property type="component" value="Chromosome 4"/>
</dbReference>
<keyword evidence="1" id="KW-0479">Metal-binding</keyword>